<evidence type="ECO:0000256" key="4">
    <source>
        <dbReference type="ARBA" id="ARBA00020295"/>
    </source>
</evidence>
<dbReference type="RefSeq" id="WP_259546835.1">
    <property type="nucleotide sequence ID" value="NZ_BAABHW010000001.1"/>
</dbReference>
<evidence type="ECO:0000256" key="1">
    <source>
        <dbReference type="ARBA" id="ARBA00000439"/>
    </source>
</evidence>
<dbReference type="EMBL" id="BAABHW010000001">
    <property type="protein sequence ID" value="GAA5066503.1"/>
    <property type="molecule type" value="Genomic_DNA"/>
</dbReference>
<evidence type="ECO:0000256" key="2">
    <source>
        <dbReference type="ARBA" id="ARBA00005684"/>
    </source>
</evidence>
<dbReference type="Proteomes" id="UP001499910">
    <property type="component" value="Unassembled WGS sequence"/>
</dbReference>
<dbReference type="EC" id="2.4.1.25" evidence="3 10"/>
<accession>A0ABP9KZS9</accession>
<proteinExistence type="inferred from homology"/>
<evidence type="ECO:0000256" key="3">
    <source>
        <dbReference type="ARBA" id="ARBA00012560"/>
    </source>
</evidence>
<protein>
    <recommendedName>
        <fullName evidence="4 10">4-alpha-glucanotransferase</fullName>
        <ecNumber evidence="3 10">2.4.1.25</ecNumber>
    </recommendedName>
    <alternativeName>
        <fullName evidence="8 10">Amylomaltase</fullName>
    </alternativeName>
    <alternativeName>
        <fullName evidence="9 10">Disproportionating enzyme</fullName>
    </alternativeName>
</protein>
<evidence type="ECO:0000256" key="8">
    <source>
        <dbReference type="ARBA" id="ARBA00031423"/>
    </source>
</evidence>
<keyword evidence="6 10" id="KW-0808">Transferase</keyword>
<dbReference type="PANTHER" id="PTHR32438:SF5">
    <property type="entry name" value="4-ALPHA-GLUCANOTRANSFERASE DPE1, CHLOROPLASTIC_AMYLOPLASTIC"/>
    <property type="match status" value="1"/>
</dbReference>
<evidence type="ECO:0000313" key="12">
    <source>
        <dbReference type="Proteomes" id="UP001499910"/>
    </source>
</evidence>
<dbReference type="SUPFAM" id="SSF51445">
    <property type="entry name" value="(Trans)glycosidases"/>
    <property type="match status" value="1"/>
</dbReference>
<dbReference type="NCBIfam" id="TIGR00217">
    <property type="entry name" value="malQ"/>
    <property type="match status" value="1"/>
</dbReference>
<comment type="catalytic activity">
    <reaction evidence="1 10">
        <text>Transfers a segment of a (1-&gt;4)-alpha-D-glucan to a new position in an acceptor, which may be glucose or a (1-&gt;4)-alpha-D-glucan.</text>
        <dbReference type="EC" id="2.4.1.25"/>
    </reaction>
</comment>
<dbReference type="Gene3D" id="3.20.20.80">
    <property type="entry name" value="Glycosidases"/>
    <property type="match status" value="1"/>
</dbReference>
<evidence type="ECO:0000256" key="9">
    <source>
        <dbReference type="ARBA" id="ARBA00031501"/>
    </source>
</evidence>
<reference evidence="12" key="1">
    <citation type="journal article" date="2019" name="Int. J. Syst. Evol. Microbiol.">
        <title>The Global Catalogue of Microorganisms (GCM) 10K type strain sequencing project: providing services to taxonomists for standard genome sequencing and annotation.</title>
        <authorList>
            <consortium name="The Broad Institute Genomics Platform"/>
            <consortium name="The Broad Institute Genome Sequencing Center for Infectious Disease"/>
            <person name="Wu L."/>
            <person name="Ma J."/>
        </authorList>
    </citation>
    <scope>NUCLEOTIDE SEQUENCE [LARGE SCALE GENOMIC DNA]</scope>
    <source>
        <strain evidence="12">JCM 18015</strain>
    </source>
</reference>
<evidence type="ECO:0000313" key="11">
    <source>
        <dbReference type="EMBL" id="GAA5066503.1"/>
    </source>
</evidence>
<keyword evidence="7 10" id="KW-0119">Carbohydrate metabolism</keyword>
<organism evidence="11 12">
    <name type="scientific">[Roseibacterium] beibuensis</name>
    <dbReference type="NCBI Taxonomy" id="1193142"/>
    <lineage>
        <taxon>Bacteria</taxon>
        <taxon>Pseudomonadati</taxon>
        <taxon>Pseudomonadota</taxon>
        <taxon>Alphaproteobacteria</taxon>
        <taxon>Rhodobacterales</taxon>
        <taxon>Roseobacteraceae</taxon>
        <taxon>Roseicyclus</taxon>
    </lineage>
</organism>
<dbReference type="Pfam" id="PF02446">
    <property type="entry name" value="Glyco_hydro_77"/>
    <property type="match status" value="1"/>
</dbReference>
<sequence length="638" mass="68007">MADALSALAVRAGIVPSYTDQTGRRRRTGRATMRALLAAMGLPAATEAEAADRLHALEAEATAGRLPAWAVGVPDEPLRNLVPTGADWSLQLEDGAACEGWGDTLPGLPLGLHALRVGPSVCTLIVAPRRLPEPPRCWGLMAPLHAMRPAEIGGLADYEDLAVAGEGLARQGAAFLGLNPIHAGFFNDPGGFSPYTPSHRRRLSVFHVAEGQTASAGGATVDYATEIPKRRAALQRAFAAFQEAGGDPGFSEFRKAEGAALDRFALHQALSDQYGAYWTEWPAALQDPTSAEVAQAQAGLRDAVTFHAWLQWRAHEGLQTANNRAKAAGMGLGLYLDLAVGTHPAGAETWEDRESFAIGASLGAPPDAFAADGQSWGLAPFNPHALIAKGFRPLAETLRCQMALSGAVRIDHILGFDRAFWVPEGAAGAYVQMPREAMLAVVRLEAARAGAIVVGEDLGNVPRGLRARLAASGILSCRLQLFERLPGDAPAFRPPETFGRRSIASFSTHDLPTWKGWRQGHEVTTRRDLGHIMPGFAEEELDRRKVEVAAFDAMTAKVAPEGTDPASVDAMHHALGATRSALAMVQVECALDIVPQPNLPGTTTEYPNWRQRLPVGAADLGNDPRIARAARIMAAHKR</sequence>
<gene>
    <name evidence="11" type="primary">malQ</name>
    <name evidence="11" type="ORF">GCM10023209_05200</name>
</gene>
<evidence type="ECO:0000256" key="7">
    <source>
        <dbReference type="ARBA" id="ARBA00023277"/>
    </source>
</evidence>
<dbReference type="PANTHER" id="PTHR32438">
    <property type="entry name" value="4-ALPHA-GLUCANOTRANSFERASE DPE1, CHLOROPLASTIC/AMYLOPLASTIC"/>
    <property type="match status" value="1"/>
</dbReference>
<comment type="similarity">
    <text evidence="2 10">Belongs to the disproportionating enzyme family.</text>
</comment>
<evidence type="ECO:0000256" key="6">
    <source>
        <dbReference type="ARBA" id="ARBA00022679"/>
    </source>
</evidence>
<dbReference type="InterPro" id="IPR003385">
    <property type="entry name" value="Glyco_hydro_77"/>
</dbReference>
<keyword evidence="12" id="KW-1185">Reference proteome</keyword>
<dbReference type="InterPro" id="IPR017853">
    <property type="entry name" value="GH"/>
</dbReference>
<comment type="caution">
    <text evidence="11">The sequence shown here is derived from an EMBL/GenBank/DDBJ whole genome shotgun (WGS) entry which is preliminary data.</text>
</comment>
<keyword evidence="5 10" id="KW-0328">Glycosyltransferase</keyword>
<evidence type="ECO:0000256" key="5">
    <source>
        <dbReference type="ARBA" id="ARBA00022676"/>
    </source>
</evidence>
<evidence type="ECO:0000256" key="10">
    <source>
        <dbReference type="RuleBase" id="RU361207"/>
    </source>
</evidence>
<name>A0ABP9KZS9_9RHOB</name>